<feature type="region of interest" description="Disordered" evidence="1">
    <location>
        <begin position="52"/>
        <end position="71"/>
    </location>
</feature>
<feature type="compositionally biased region" description="Basic residues" evidence="1">
    <location>
        <begin position="54"/>
        <end position="67"/>
    </location>
</feature>
<feature type="compositionally biased region" description="Acidic residues" evidence="1">
    <location>
        <begin position="155"/>
        <end position="195"/>
    </location>
</feature>
<evidence type="ECO:0000256" key="1">
    <source>
        <dbReference type="SAM" id="MobiDB-lite"/>
    </source>
</evidence>
<reference evidence="2" key="1">
    <citation type="submission" date="2023-03" db="EMBL/GenBank/DDBJ databases">
        <title>Massive genome expansion in bonnet fungi (Mycena s.s.) driven by repeated elements and novel gene families across ecological guilds.</title>
        <authorList>
            <consortium name="Lawrence Berkeley National Laboratory"/>
            <person name="Harder C.B."/>
            <person name="Miyauchi S."/>
            <person name="Viragh M."/>
            <person name="Kuo A."/>
            <person name="Thoen E."/>
            <person name="Andreopoulos B."/>
            <person name="Lu D."/>
            <person name="Skrede I."/>
            <person name="Drula E."/>
            <person name="Henrissat B."/>
            <person name="Morin E."/>
            <person name="Kohler A."/>
            <person name="Barry K."/>
            <person name="LaButti K."/>
            <person name="Morin E."/>
            <person name="Salamov A."/>
            <person name="Lipzen A."/>
            <person name="Mereny Z."/>
            <person name="Hegedus B."/>
            <person name="Baldrian P."/>
            <person name="Stursova M."/>
            <person name="Weitz H."/>
            <person name="Taylor A."/>
            <person name="Grigoriev I.V."/>
            <person name="Nagy L.G."/>
            <person name="Martin F."/>
            <person name="Kauserud H."/>
        </authorList>
    </citation>
    <scope>NUCLEOTIDE SEQUENCE</scope>
    <source>
        <strain evidence="2">9144</strain>
    </source>
</reference>
<keyword evidence="3" id="KW-1185">Reference proteome</keyword>
<name>A0AAD6VMR6_9AGAR</name>
<feature type="region of interest" description="Disordered" evidence="1">
    <location>
        <begin position="154"/>
        <end position="195"/>
    </location>
</feature>
<gene>
    <name evidence="2" type="ORF">GGX14DRAFT_696514</name>
</gene>
<accession>A0AAD6VMR6</accession>
<protein>
    <submittedName>
        <fullName evidence="2">Uncharacterized protein</fullName>
    </submittedName>
</protein>
<evidence type="ECO:0000313" key="3">
    <source>
        <dbReference type="Proteomes" id="UP001219525"/>
    </source>
</evidence>
<dbReference type="EMBL" id="JARJCW010000018">
    <property type="protein sequence ID" value="KAJ7214805.1"/>
    <property type="molecule type" value="Genomic_DNA"/>
</dbReference>
<sequence>MEAYLSKMCEEAHSDDELTLEGEIRRVREKPGRNPVVAKFFREELDPEADLYAKRNRKRGQKERKTRVRVEPPLPASEIGVILPPDVPVDFFTPEFYNALTLKERARYMNTGVAFPLEDIAFDEAHKDWKYMGKAEFMAVYGNDVLEFYNVPTPEEMEGIPDSDVDEGEDVEIDLEDTDEENEREEMEVDEELGE</sequence>
<dbReference type="AlphaFoldDB" id="A0AAD6VMR6"/>
<comment type="caution">
    <text evidence="2">The sequence shown here is derived from an EMBL/GenBank/DDBJ whole genome shotgun (WGS) entry which is preliminary data.</text>
</comment>
<proteinExistence type="predicted"/>
<organism evidence="2 3">
    <name type="scientific">Mycena pura</name>
    <dbReference type="NCBI Taxonomy" id="153505"/>
    <lineage>
        <taxon>Eukaryota</taxon>
        <taxon>Fungi</taxon>
        <taxon>Dikarya</taxon>
        <taxon>Basidiomycota</taxon>
        <taxon>Agaricomycotina</taxon>
        <taxon>Agaricomycetes</taxon>
        <taxon>Agaricomycetidae</taxon>
        <taxon>Agaricales</taxon>
        <taxon>Marasmiineae</taxon>
        <taxon>Mycenaceae</taxon>
        <taxon>Mycena</taxon>
    </lineage>
</organism>
<evidence type="ECO:0000313" key="2">
    <source>
        <dbReference type="EMBL" id="KAJ7214805.1"/>
    </source>
</evidence>
<dbReference type="Proteomes" id="UP001219525">
    <property type="component" value="Unassembled WGS sequence"/>
</dbReference>